<accession>A0ABM5SZL7</accession>
<dbReference type="Pfam" id="PF13643">
    <property type="entry name" value="DUF4145"/>
    <property type="match status" value="1"/>
</dbReference>
<keyword evidence="3" id="KW-1185">Reference proteome</keyword>
<dbReference type="EMBL" id="CP010897">
    <property type="protein sequence ID" value="AJP57973.1"/>
    <property type="molecule type" value="Genomic_DNA"/>
</dbReference>
<protein>
    <recommendedName>
        <fullName evidence="1">DUF4145 domain-containing protein</fullName>
    </recommendedName>
</protein>
<dbReference type="RefSeq" id="WP_044456217.1">
    <property type="nucleotide sequence ID" value="NZ_CP010897.2"/>
</dbReference>
<evidence type="ECO:0000313" key="3">
    <source>
        <dbReference type="Proteomes" id="UP000035085"/>
    </source>
</evidence>
<dbReference type="InterPro" id="IPR025285">
    <property type="entry name" value="DUF4145"/>
</dbReference>
<dbReference type="Proteomes" id="UP000035085">
    <property type="component" value="Chromosome"/>
</dbReference>
<feature type="domain" description="DUF4145" evidence="1">
    <location>
        <begin position="113"/>
        <end position="203"/>
    </location>
</feature>
<sequence length="233" mass="25742">MAELVADCPRCGAGHITLDLAGENFSRIEYGWQHWYEAFCICRKCHDGSVIILAQTSAASQVNVRNIGLGALAGTLNDYFTVEGYLSLKDENAEQPPEYLPADIEAAFKEGATCMAVKCYNAAGTMFRLCLDFATKSLMPADDVDGLTKRIRGSLGFRLAWLFDTGRLPEALRELAACVKDDGNDGAHDGTLTEVDAEDLHEFAYELLERLYTEPKRLQIAKERRAARHKDVG</sequence>
<organism evidence="2 3">
    <name type="scientific">Pandoraea vervacti</name>
    <dbReference type="NCBI Taxonomy" id="656178"/>
    <lineage>
        <taxon>Bacteria</taxon>
        <taxon>Pseudomonadati</taxon>
        <taxon>Pseudomonadota</taxon>
        <taxon>Betaproteobacteria</taxon>
        <taxon>Burkholderiales</taxon>
        <taxon>Burkholderiaceae</taxon>
        <taxon>Pandoraea</taxon>
    </lineage>
</organism>
<evidence type="ECO:0000313" key="2">
    <source>
        <dbReference type="EMBL" id="AJP57973.1"/>
    </source>
</evidence>
<evidence type="ECO:0000259" key="1">
    <source>
        <dbReference type="Pfam" id="PF13643"/>
    </source>
</evidence>
<proteinExistence type="predicted"/>
<gene>
    <name evidence="2" type="ORF">UC34_15340</name>
</gene>
<reference evidence="3" key="1">
    <citation type="submission" date="2015-02" db="EMBL/GenBank/DDBJ databases">
        <title>Complete Genome Sequencing of Pandoraea vervacti NS15 sp. nov.</title>
        <authorList>
            <person name="Chan K.-G."/>
        </authorList>
    </citation>
    <scope>NUCLEOTIDE SEQUENCE [LARGE SCALE GENOMIC DNA]</scope>
    <source>
        <strain evidence="3">NS15</strain>
    </source>
</reference>
<name>A0ABM5SZL7_9BURK</name>